<dbReference type="VEuPathDB" id="FungiDB:PHYBLDRAFT_146951"/>
<dbReference type="RefSeq" id="XP_018290008.1">
    <property type="nucleotide sequence ID" value="XM_018431764.1"/>
</dbReference>
<evidence type="ECO:0000313" key="2">
    <source>
        <dbReference type="Proteomes" id="UP000077315"/>
    </source>
</evidence>
<name>A0A162N7Z7_PHYB8</name>
<keyword evidence="2" id="KW-1185">Reference proteome</keyword>
<dbReference type="InParanoid" id="A0A162N7Z7"/>
<dbReference type="GeneID" id="28992670"/>
<dbReference type="EMBL" id="KV440984">
    <property type="protein sequence ID" value="OAD71968.1"/>
    <property type="molecule type" value="Genomic_DNA"/>
</dbReference>
<dbReference type="AlphaFoldDB" id="A0A162N7Z7"/>
<reference evidence="2" key="1">
    <citation type="submission" date="2015-06" db="EMBL/GenBank/DDBJ databases">
        <title>Expansion of signal transduction pathways in fungi by whole-genome duplication.</title>
        <authorList>
            <consortium name="DOE Joint Genome Institute"/>
            <person name="Corrochano L.M."/>
            <person name="Kuo A."/>
            <person name="Marcet-Houben M."/>
            <person name="Polaino S."/>
            <person name="Salamov A."/>
            <person name="Villalobos J.M."/>
            <person name="Alvarez M.I."/>
            <person name="Avalos J."/>
            <person name="Benito E.P."/>
            <person name="Benoit I."/>
            <person name="Burger G."/>
            <person name="Camino L.P."/>
            <person name="Canovas D."/>
            <person name="Cerda-Olmedo E."/>
            <person name="Cheng J.-F."/>
            <person name="Dominguez A."/>
            <person name="Elias M."/>
            <person name="Eslava A.P."/>
            <person name="Glaser F."/>
            <person name="Grimwood J."/>
            <person name="Gutierrez G."/>
            <person name="Heitman J."/>
            <person name="Henrissat B."/>
            <person name="Iturriaga E.A."/>
            <person name="Lang B.F."/>
            <person name="Lavin J.L."/>
            <person name="Lee S."/>
            <person name="Li W."/>
            <person name="Lindquist E."/>
            <person name="Lopez-Garcia S."/>
            <person name="Luque E.M."/>
            <person name="Marcos A.T."/>
            <person name="Martin J."/>
            <person name="McCluskey K."/>
            <person name="Medina H.R."/>
            <person name="Miralles-Duran A."/>
            <person name="Miyazaki A."/>
            <person name="Munoz-Torres E."/>
            <person name="Oguiza J.A."/>
            <person name="Ohm R."/>
            <person name="Olmedo M."/>
            <person name="Orejas M."/>
            <person name="Ortiz-Castellanos L."/>
            <person name="Pisabarro A.G."/>
            <person name="Rodriguez-Romero J."/>
            <person name="Ruiz-Herrera J."/>
            <person name="Ruiz-Vazquez R."/>
            <person name="Sanz C."/>
            <person name="Schackwitz W."/>
            <person name="Schmutz J."/>
            <person name="Shahriari M."/>
            <person name="Shelest E."/>
            <person name="Silva-Franco F."/>
            <person name="Soanes D."/>
            <person name="Syed K."/>
            <person name="Tagua V.G."/>
            <person name="Talbot N.J."/>
            <person name="Thon M."/>
            <person name="De vries R.P."/>
            <person name="Wiebenga A."/>
            <person name="Yadav J.S."/>
            <person name="Braun E.L."/>
            <person name="Baker S."/>
            <person name="Garre V."/>
            <person name="Horwitz B."/>
            <person name="Torres-Martinez S."/>
            <person name="Idnurm A."/>
            <person name="Herrera-Estrella A."/>
            <person name="Gabaldon T."/>
            <person name="Grigoriev I.V."/>
        </authorList>
    </citation>
    <scope>NUCLEOTIDE SEQUENCE [LARGE SCALE GENOMIC DNA]</scope>
    <source>
        <strain evidence="2">NRRL 1555(-)</strain>
    </source>
</reference>
<dbReference type="Proteomes" id="UP000077315">
    <property type="component" value="Unassembled WGS sequence"/>
</dbReference>
<protein>
    <submittedName>
        <fullName evidence="1">Uncharacterized protein</fullName>
    </submittedName>
</protein>
<evidence type="ECO:0000313" key="1">
    <source>
        <dbReference type="EMBL" id="OAD71968.1"/>
    </source>
</evidence>
<accession>A0A162N7Z7</accession>
<sequence>MSSTIKQNFEECYCTECIKNYNGYTLVSKIIAQRHSKKAALKDAIRSELGNACSTDIYKCISSVTEEN</sequence>
<organism evidence="1 2">
    <name type="scientific">Phycomyces blakesleeanus (strain ATCC 8743b / DSM 1359 / FGSC 10004 / NBRC 33097 / NRRL 1555)</name>
    <dbReference type="NCBI Taxonomy" id="763407"/>
    <lineage>
        <taxon>Eukaryota</taxon>
        <taxon>Fungi</taxon>
        <taxon>Fungi incertae sedis</taxon>
        <taxon>Mucoromycota</taxon>
        <taxon>Mucoromycotina</taxon>
        <taxon>Mucoromycetes</taxon>
        <taxon>Mucorales</taxon>
        <taxon>Phycomycetaceae</taxon>
        <taxon>Phycomyces</taxon>
    </lineage>
</organism>
<gene>
    <name evidence="1" type="ORF">PHYBLDRAFT_146951</name>
</gene>
<proteinExistence type="predicted"/>